<dbReference type="OrthoDB" id="1708042at2"/>
<dbReference type="AlphaFoldDB" id="A0A1G9A3D5"/>
<keyword evidence="2" id="KW-1185">Reference proteome</keyword>
<dbReference type="InterPro" id="IPR005370">
    <property type="entry name" value="UPF0180"/>
</dbReference>
<evidence type="ECO:0000313" key="2">
    <source>
        <dbReference type="Proteomes" id="UP000198718"/>
    </source>
</evidence>
<reference evidence="1 2" key="1">
    <citation type="submission" date="2016-10" db="EMBL/GenBank/DDBJ databases">
        <authorList>
            <person name="de Groot N.N."/>
        </authorList>
    </citation>
    <scope>NUCLEOTIDE SEQUENCE [LARGE SCALE GENOMIC DNA]</scope>
    <source>
        <strain evidence="1 2">DSM 18346</strain>
    </source>
</reference>
<dbReference type="EMBL" id="FNFP01000001">
    <property type="protein sequence ID" value="SDK21872.1"/>
    <property type="molecule type" value="Genomic_DNA"/>
</dbReference>
<accession>A0A1G9A3D5</accession>
<dbReference type="STRING" id="393762.SAMN05660472_01049"/>
<gene>
    <name evidence="1" type="ORF">SAMN05660472_01049</name>
</gene>
<name>A0A1G9A3D5_9FIRM</name>
<organism evidence="1 2">
    <name type="scientific">Natronincola ferrireducens</name>
    <dbReference type="NCBI Taxonomy" id="393762"/>
    <lineage>
        <taxon>Bacteria</taxon>
        <taxon>Bacillati</taxon>
        <taxon>Bacillota</taxon>
        <taxon>Clostridia</taxon>
        <taxon>Peptostreptococcales</taxon>
        <taxon>Natronincolaceae</taxon>
        <taxon>Natronincola</taxon>
    </lineage>
</organism>
<sequence>MKRKIAVEDGLADVKSYLQEKGYQVEGLDNRNLNNYDAIIITGQDSNVLGMENAVTKSPIISAHGQSAEEVYQQLQNRMK</sequence>
<proteinExistence type="predicted"/>
<protein>
    <submittedName>
        <fullName evidence="1">Uncharacterized protein family (UPF0180)</fullName>
    </submittedName>
</protein>
<evidence type="ECO:0000313" key="1">
    <source>
        <dbReference type="EMBL" id="SDK21872.1"/>
    </source>
</evidence>
<dbReference type="RefSeq" id="WP_090551233.1">
    <property type="nucleotide sequence ID" value="NZ_FNFP01000001.1"/>
</dbReference>
<dbReference type="Proteomes" id="UP000198718">
    <property type="component" value="Unassembled WGS sequence"/>
</dbReference>
<dbReference type="Pfam" id="PF03698">
    <property type="entry name" value="UPF0180"/>
    <property type="match status" value="1"/>
</dbReference>